<dbReference type="CDD" id="cd05243">
    <property type="entry name" value="SDR_a5"/>
    <property type="match status" value="1"/>
</dbReference>
<dbReference type="EMBL" id="JQBR01000005">
    <property type="protein sequence ID" value="KRN66193.1"/>
    <property type="molecule type" value="Genomic_DNA"/>
</dbReference>
<sequence>MKVFVIGAHGQIGKLLVAQLLDRGDEVVAGIRDTKQRSFFEDQGAATQLFDLNEQPEEMAKVLKGVDAVVFSAGSGGKTGDDQTLLIDLDGAVKSMEATQKAGIKRFVIVSAMNAEDRTLWTAIKPYYVAKHYADLYLKDETNLDYTIIKPGVLTNEAGKGGIQLNQHKGQIAREDVAEVIVATLHNDQTIKKEFAISEGKTPVSEAVNQV</sequence>
<dbReference type="PANTHER" id="PTHR15020">
    <property type="entry name" value="FLAVIN REDUCTASE-RELATED"/>
    <property type="match status" value="1"/>
</dbReference>
<dbReference type="Proteomes" id="UP000051568">
    <property type="component" value="Unassembled WGS sequence"/>
</dbReference>
<reference evidence="2 3" key="1">
    <citation type="journal article" date="2015" name="Genome Announc.">
        <title>Expanding the biotechnology potential of lactobacilli through comparative genomics of 213 strains and associated genera.</title>
        <authorList>
            <person name="Sun Z."/>
            <person name="Harris H.M."/>
            <person name="McCann A."/>
            <person name="Guo C."/>
            <person name="Argimon S."/>
            <person name="Zhang W."/>
            <person name="Yang X."/>
            <person name="Jeffery I.B."/>
            <person name="Cooney J.C."/>
            <person name="Kagawa T.F."/>
            <person name="Liu W."/>
            <person name="Song Y."/>
            <person name="Salvetti E."/>
            <person name="Wrobel A."/>
            <person name="Rasinkangas P."/>
            <person name="Parkhill J."/>
            <person name="Rea M.C."/>
            <person name="O'Sullivan O."/>
            <person name="Ritari J."/>
            <person name="Douillard F.P."/>
            <person name="Paul Ross R."/>
            <person name="Yang R."/>
            <person name="Briner A.E."/>
            <person name="Felis G.E."/>
            <person name="de Vos W.M."/>
            <person name="Barrangou R."/>
            <person name="Klaenhammer T.R."/>
            <person name="Caufield P.W."/>
            <person name="Cui Y."/>
            <person name="Zhang H."/>
            <person name="O'Toole P.W."/>
        </authorList>
    </citation>
    <scope>NUCLEOTIDE SEQUENCE [LARGE SCALE GENOMIC DNA]</scope>
    <source>
        <strain evidence="2 3">DSM 17757</strain>
    </source>
</reference>
<dbReference type="Pfam" id="PF13460">
    <property type="entry name" value="NAD_binding_10"/>
    <property type="match status" value="1"/>
</dbReference>
<keyword evidence="3" id="KW-1185">Reference proteome</keyword>
<accession>A0A0R2IMG0</accession>
<evidence type="ECO:0000313" key="3">
    <source>
        <dbReference type="Proteomes" id="UP000051568"/>
    </source>
</evidence>
<name>A0A0R2IMG0_9LACO</name>
<dbReference type="OrthoDB" id="9785372at2"/>
<protein>
    <recommendedName>
        <fullName evidence="1">NAD(P)-binding domain-containing protein</fullName>
    </recommendedName>
</protein>
<dbReference type="AlphaFoldDB" id="A0A0R2IMG0"/>
<evidence type="ECO:0000259" key="1">
    <source>
        <dbReference type="Pfam" id="PF13460"/>
    </source>
</evidence>
<dbReference type="SUPFAM" id="SSF51735">
    <property type="entry name" value="NAD(P)-binding Rossmann-fold domains"/>
    <property type="match status" value="1"/>
</dbReference>
<dbReference type="Gene3D" id="3.40.50.720">
    <property type="entry name" value="NAD(P)-binding Rossmann-like Domain"/>
    <property type="match status" value="1"/>
</dbReference>
<dbReference type="InterPro" id="IPR036291">
    <property type="entry name" value="NAD(P)-bd_dom_sf"/>
</dbReference>
<dbReference type="PATRIC" id="fig|319652.3.peg.1456"/>
<organism evidence="2 3">
    <name type="scientific">Pediococcus cellicola</name>
    <dbReference type="NCBI Taxonomy" id="319652"/>
    <lineage>
        <taxon>Bacteria</taxon>
        <taxon>Bacillati</taxon>
        <taxon>Bacillota</taxon>
        <taxon>Bacilli</taxon>
        <taxon>Lactobacillales</taxon>
        <taxon>Lactobacillaceae</taxon>
        <taxon>Pediococcus</taxon>
    </lineage>
</organism>
<gene>
    <name evidence="2" type="ORF">IV80_GL001440</name>
</gene>
<dbReference type="PANTHER" id="PTHR15020:SF50">
    <property type="entry name" value="UPF0659 PROTEIN YMR090W"/>
    <property type="match status" value="1"/>
</dbReference>
<evidence type="ECO:0000313" key="2">
    <source>
        <dbReference type="EMBL" id="KRN66193.1"/>
    </source>
</evidence>
<proteinExistence type="predicted"/>
<feature type="domain" description="NAD(P)-binding" evidence="1">
    <location>
        <begin position="7"/>
        <end position="187"/>
    </location>
</feature>
<dbReference type="RefSeq" id="WP_057750820.1">
    <property type="nucleotide sequence ID" value="NZ_BJVH01000005.1"/>
</dbReference>
<dbReference type="InterPro" id="IPR016040">
    <property type="entry name" value="NAD(P)-bd_dom"/>
</dbReference>
<comment type="caution">
    <text evidence="2">The sequence shown here is derived from an EMBL/GenBank/DDBJ whole genome shotgun (WGS) entry which is preliminary data.</text>
</comment>
<dbReference type="STRING" id="319652.IV80_GL001440"/>